<keyword evidence="4" id="KW-0805">Transcription regulation</keyword>
<evidence type="ECO:0000256" key="6">
    <source>
        <dbReference type="ARBA" id="ARBA00023163"/>
    </source>
</evidence>
<gene>
    <name evidence="11" type="ORF">Mgra_00006864</name>
</gene>
<evidence type="ECO:0000256" key="2">
    <source>
        <dbReference type="ARBA" id="ARBA00010289"/>
    </source>
</evidence>
<comment type="subcellular location">
    <subcellularLocation>
        <location evidence="1">Nucleus</location>
    </subcellularLocation>
</comment>
<feature type="coiled-coil region" evidence="8">
    <location>
        <begin position="1390"/>
        <end position="1424"/>
    </location>
</feature>
<feature type="region of interest" description="Disordered" evidence="9">
    <location>
        <begin position="1464"/>
        <end position="1546"/>
    </location>
</feature>
<name>A0A8S9ZK80_9BILA</name>
<dbReference type="GO" id="GO:0005634">
    <property type="term" value="C:nucleus"/>
    <property type="evidence" value="ECO:0007669"/>
    <property type="project" value="UniProtKB-SubCell"/>
</dbReference>
<keyword evidence="7" id="KW-0539">Nucleus</keyword>
<feature type="domain" description="Mediator complex subunit Med12 LCEWAV-domain" evidence="10">
    <location>
        <begin position="143"/>
        <end position="311"/>
    </location>
</feature>
<evidence type="ECO:0000256" key="7">
    <source>
        <dbReference type="ARBA" id="ARBA00023242"/>
    </source>
</evidence>
<reference evidence="11" key="1">
    <citation type="journal article" date="2020" name="Ecol. Evol.">
        <title>Genome structure and content of the rice root-knot nematode (Meloidogyne graminicola).</title>
        <authorList>
            <person name="Phan N.T."/>
            <person name="Danchin E.G.J."/>
            <person name="Klopp C."/>
            <person name="Perfus-Barbeoch L."/>
            <person name="Kozlowski D.K."/>
            <person name="Koutsovoulos G.D."/>
            <person name="Lopez-Roques C."/>
            <person name="Bouchez O."/>
            <person name="Zahm M."/>
            <person name="Besnard G."/>
            <person name="Bellafiore S."/>
        </authorList>
    </citation>
    <scope>NUCLEOTIDE SEQUENCE</scope>
    <source>
        <strain evidence="11">VN-18</strain>
    </source>
</reference>
<evidence type="ECO:0000256" key="1">
    <source>
        <dbReference type="ARBA" id="ARBA00004123"/>
    </source>
</evidence>
<feature type="region of interest" description="Disordered" evidence="9">
    <location>
        <begin position="1230"/>
        <end position="1267"/>
    </location>
</feature>
<organism evidence="11 12">
    <name type="scientific">Meloidogyne graminicola</name>
    <dbReference type="NCBI Taxonomy" id="189291"/>
    <lineage>
        <taxon>Eukaryota</taxon>
        <taxon>Metazoa</taxon>
        <taxon>Ecdysozoa</taxon>
        <taxon>Nematoda</taxon>
        <taxon>Chromadorea</taxon>
        <taxon>Rhabditida</taxon>
        <taxon>Tylenchina</taxon>
        <taxon>Tylenchomorpha</taxon>
        <taxon>Tylenchoidea</taxon>
        <taxon>Meloidogynidae</taxon>
        <taxon>Meloidogyninae</taxon>
        <taxon>Meloidogyne</taxon>
    </lineage>
</organism>
<accession>A0A8S9ZK80</accession>
<feature type="compositionally biased region" description="Polar residues" evidence="9">
    <location>
        <begin position="1501"/>
        <end position="1511"/>
    </location>
</feature>
<dbReference type="Proteomes" id="UP000605970">
    <property type="component" value="Unassembled WGS sequence"/>
</dbReference>
<evidence type="ECO:0000256" key="4">
    <source>
        <dbReference type="ARBA" id="ARBA00023015"/>
    </source>
</evidence>
<evidence type="ECO:0000313" key="12">
    <source>
        <dbReference type="Proteomes" id="UP000605970"/>
    </source>
</evidence>
<keyword evidence="6" id="KW-0804">Transcription</keyword>
<comment type="caution">
    <text evidence="11">The sequence shown here is derived from an EMBL/GenBank/DDBJ whole genome shotgun (WGS) entry which is preliminary data.</text>
</comment>
<evidence type="ECO:0000256" key="5">
    <source>
        <dbReference type="ARBA" id="ARBA00023159"/>
    </source>
</evidence>
<comment type="similarity">
    <text evidence="2">Belongs to the Mediator complex subunit 12 family.</text>
</comment>
<dbReference type="Pfam" id="PF12145">
    <property type="entry name" value="Med12-LCEWAV"/>
    <property type="match status" value="2"/>
</dbReference>
<keyword evidence="3" id="KW-0678">Repressor</keyword>
<evidence type="ECO:0000313" key="11">
    <source>
        <dbReference type="EMBL" id="KAF7633683.1"/>
    </source>
</evidence>
<sequence length="1639" mass="188962">MLGLLNKKLKEIKMRSLAVEERWAFINPSNTQFGIEFIIEECLNIISYLDTINLYEPNAIQILYENIFPKDENSNQFVSISIRVRMLVLWAVTSERSGTYRSLIVTKLLLMLSKFQNKFGPSKSIHDLLVDCLNKDWAFNEKSEEENVERFRVEFGNLMILFYELQRARLFSHDRYVCALMRNGSLGNSPLYQKLIKLSKSTTVNQSERVEQQNTAKRLSVDTPPVRQENQMIISFIPTTPTITSNNNPLNNLTQQKSDEFAKLQKEYESDVHPYLNINSKFSFHERFLLHLPVEQIDLNRDVCNQRSIVLYGISDRKDHFIQDLRKIAKEICKIWKRLINVEIVQTSTTDSSIRELRYKRKCTTEQINEQLDRFRLQTFYDQLVICGWCIENFVETLLEFKNKLINQEVVLPPFPTFECLDVLCEMISICKNPHSLVTLSIEILNFLIQIEEEFAKLNENIKIDTIPNSLTSQLAYVIVVHLTEHFYYFLYSSEAPLIYNKLFKLIQTEIELIINKQFPINCWSRIIAIFLLYTKNKLINIWNEEGKEINLIGKYDDLVQFFPSSGSGYLSKNLKYDQQLMVDLLNNSSLNNFRFLSLQELKTRLNGMQNEHSKYSFVVNAFRVANSCGKDYERLVELANFCAHISTQLGLENEWCSAIQELCCSNISNNSNWNEMLFEINVNDFSTHYPLATFILLLASKYVFSPHSLICRLIANVFYSIIREEGGFINDDLDNGFCLALYICSVIICADDIPFICNELGQRNESIIIRKDCNLLSLKIAHISELNLVLFPLLSVIMQLVDELKRKVEASRKDATNLRKFSKQLSIARCCLLSICDQDWVIERMFVICSYDNDMDNFINCTRLKNHSVGQQLLRIVLRRKSERNIKQELMECTDKTIYEKLLSALSIWNMRATYFDFKLIINETFPESQMSKLGNGNQQLANHYQMTMFLFNNIATAIHQLFLSKLNIKDYQNEEEINLNNFRPSAINCFWQIASLVTAMPSPPPPTGMSSQNPHWCPWIGSAMKAYFLKVVAENLKTLPEKDAKNNNNIKQLENNEQLKYEQLLAYQPFINLIMACTEGEDVKQLVDTLLDYLDDIIARIRKNPIIPHQSYFLTERDGVILRLNLIVGLFDTLTTNNNAESWASALFQLIYFEILTYERDTIYFDTCLDMLLMLVHRMYPHKTYSTFVSKFKNFRIPDDLYSLQQLLPVLKSQAELTAWDSFSNSIPPNKLGNTQQGTGSTTTTSKVNTGGTTSQPNQQQQQMNLPVAKPQLQGIIIDKQQVSVHKQILRMLKHEHWMQRQIRPNGEQIISFIPRPGIVGEDRIVGGDPFLAPPEMEQVFILQDQQIDRQDNKQQQHYQQNILSAQQQQQQRIPPTQQTNPEQQFKIESEQQQLQQMRAMYSQHQQQIKMEQQQQQNMQQMHPGMIQQPTQAQHNQFIQQQKNLFQHQHMMSMAGSIPPGAFMGDPGPSRIQNPFPPQQPILNLLQQPQGGGGGVVRSSGSNTPNLTDSPRTGSGRGGRRKSGVGPSGVGRGQKKKKEAKQQMANQMMGSHNMGMDMFSATCGAGPSSGMVTQGISGGHPTQMGMNNHAAIMAQQQQQQQLWQQQMHQRQQMQPPPNQGNIGQTLFWTSTTSIYDV</sequence>
<feature type="compositionally biased region" description="Low complexity" evidence="9">
    <location>
        <begin position="1365"/>
        <end position="1383"/>
    </location>
</feature>
<dbReference type="OrthoDB" id="20828at2759"/>
<keyword evidence="8" id="KW-0175">Coiled coil</keyword>
<feature type="compositionally biased region" description="Low complexity" evidence="9">
    <location>
        <begin position="1235"/>
        <end position="1265"/>
    </location>
</feature>
<feature type="domain" description="Mediator complex subunit Med12 LCEWAV-domain" evidence="10">
    <location>
        <begin position="8"/>
        <end position="109"/>
    </location>
</feature>
<keyword evidence="5" id="KW-0010">Activator</keyword>
<feature type="region of interest" description="Disordered" evidence="9">
    <location>
        <begin position="1365"/>
        <end position="1386"/>
    </location>
</feature>
<evidence type="ECO:0000259" key="10">
    <source>
        <dbReference type="Pfam" id="PF12145"/>
    </source>
</evidence>
<keyword evidence="12" id="KW-1185">Reference proteome</keyword>
<dbReference type="InterPro" id="IPR021990">
    <property type="entry name" value="Mediator_Med12_LCEWAV"/>
</dbReference>
<dbReference type="EMBL" id="JABEBT010000071">
    <property type="protein sequence ID" value="KAF7633683.1"/>
    <property type="molecule type" value="Genomic_DNA"/>
</dbReference>
<proteinExistence type="inferred from homology"/>
<protein>
    <recommendedName>
        <fullName evidence="10">Mediator complex subunit Med12 LCEWAV-domain domain-containing protein</fullName>
    </recommendedName>
</protein>
<evidence type="ECO:0000256" key="8">
    <source>
        <dbReference type="SAM" id="Coils"/>
    </source>
</evidence>
<evidence type="ECO:0000256" key="3">
    <source>
        <dbReference type="ARBA" id="ARBA00022491"/>
    </source>
</evidence>
<evidence type="ECO:0000256" key="9">
    <source>
        <dbReference type="SAM" id="MobiDB-lite"/>
    </source>
</evidence>